<reference evidence="2" key="2">
    <citation type="journal article" date="2018" name="Plant J.">
        <title>The Sorghum bicolor reference genome: improved assembly, gene annotations, a transcriptome atlas, and signatures of genome organization.</title>
        <authorList>
            <person name="McCormick R.F."/>
            <person name="Truong S.K."/>
            <person name="Sreedasyam A."/>
            <person name="Jenkins J."/>
            <person name="Shu S."/>
            <person name="Sims D."/>
            <person name="Kennedy M."/>
            <person name="Amirebrahimi M."/>
            <person name="Weers B.D."/>
            <person name="McKinley B."/>
            <person name="Mattison A."/>
            <person name="Morishige D.T."/>
            <person name="Grimwood J."/>
            <person name="Schmutz J."/>
            <person name="Mullet J.E."/>
        </authorList>
    </citation>
    <scope>NUCLEOTIDE SEQUENCE [LARGE SCALE GENOMIC DNA]</scope>
    <source>
        <strain evidence="2">cv. BTx623</strain>
    </source>
</reference>
<protein>
    <submittedName>
        <fullName evidence="1">Uncharacterized protein</fullName>
    </submittedName>
</protein>
<dbReference type="InParanoid" id="A0A1Z5RAA3"/>
<sequence>MVDSRPNDLRRHLLPQAHLCRLPPLHNTHHLQR</sequence>
<gene>
    <name evidence="1" type="ORF">SORBI_3007G107950</name>
</gene>
<dbReference type="AlphaFoldDB" id="A0A1Z5RAA3"/>
<name>A0A1Z5RAA3_SORBI</name>
<accession>A0A1Z5RAA3</accession>
<evidence type="ECO:0000313" key="2">
    <source>
        <dbReference type="Proteomes" id="UP000000768"/>
    </source>
</evidence>
<dbReference type="EMBL" id="CM000766">
    <property type="protein sequence ID" value="OQU80306.1"/>
    <property type="molecule type" value="Genomic_DNA"/>
</dbReference>
<dbReference type="Proteomes" id="UP000000768">
    <property type="component" value="Chromosome 7"/>
</dbReference>
<keyword evidence="2" id="KW-1185">Reference proteome</keyword>
<evidence type="ECO:0000313" key="1">
    <source>
        <dbReference type="EMBL" id="OQU80306.1"/>
    </source>
</evidence>
<reference evidence="1 2" key="1">
    <citation type="journal article" date="2009" name="Nature">
        <title>The Sorghum bicolor genome and the diversification of grasses.</title>
        <authorList>
            <person name="Paterson A.H."/>
            <person name="Bowers J.E."/>
            <person name="Bruggmann R."/>
            <person name="Dubchak I."/>
            <person name="Grimwood J."/>
            <person name="Gundlach H."/>
            <person name="Haberer G."/>
            <person name="Hellsten U."/>
            <person name="Mitros T."/>
            <person name="Poliakov A."/>
            <person name="Schmutz J."/>
            <person name="Spannagl M."/>
            <person name="Tang H."/>
            <person name="Wang X."/>
            <person name="Wicker T."/>
            <person name="Bharti A.K."/>
            <person name="Chapman J."/>
            <person name="Feltus F.A."/>
            <person name="Gowik U."/>
            <person name="Grigoriev I.V."/>
            <person name="Lyons E."/>
            <person name="Maher C.A."/>
            <person name="Martis M."/>
            <person name="Narechania A."/>
            <person name="Otillar R.P."/>
            <person name="Penning B.W."/>
            <person name="Salamov A.A."/>
            <person name="Wang Y."/>
            <person name="Zhang L."/>
            <person name="Carpita N.C."/>
            <person name="Freeling M."/>
            <person name="Gingle A.R."/>
            <person name="Hash C.T."/>
            <person name="Keller B."/>
            <person name="Klein P."/>
            <person name="Kresovich S."/>
            <person name="McCann M.C."/>
            <person name="Ming R."/>
            <person name="Peterson D.G."/>
            <person name="Mehboob-ur-Rahman"/>
            <person name="Ware D."/>
            <person name="Westhoff P."/>
            <person name="Mayer K.F."/>
            <person name="Messing J."/>
            <person name="Rokhsar D.S."/>
        </authorList>
    </citation>
    <scope>NUCLEOTIDE SEQUENCE [LARGE SCALE GENOMIC DNA]</scope>
    <source>
        <strain evidence="2">cv. BTx623</strain>
    </source>
</reference>
<proteinExistence type="predicted"/>
<dbReference type="Gramene" id="OQU80306">
    <property type="protein sequence ID" value="OQU80306"/>
    <property type="gene ID" value="SORBI_3007G107950"/>
</dbReference>
<organism evidence="1 2">
    <name type="scientific">Sorghum bicolor</name>
    <name type="common">Sorghum</name>
    <name type="synonym">Sorghum vulgare</name>
    <dbReference type="NCBI Taxonomy" id="4558"/>
    <lineage>
        <taxon>Eukaryota</taxon>
        <taxon>Viridiplantae</taxon>
        <taxon>Streptophyta</taxon>
        <taxon>Embryophyta</taxon>
        <taxon>Tracheophyta</taxon>
        <taxon>Spermatophyta</taxon>
        <taxon>Magnoliopsida</taxon>
        <taxon>Liliopsida</taxon>
        <taxon>Poales</taxon>
        <taxon>Poaceae</taxon>
        <taxon>PACMAD clade</taxon>
        <taxon>Panicoideae</taxon>
        <taxon>Andropogonodae</taxon>
        <taxon>Andropogoneae</taxon>
        <taxon>Sorghinae</taxon>
        <taxon>Sorghum</taxon>
    </lineage>
</organism>